<sequence length="128" mass="14502">MDVTCKNGGGWVILNHRRKKELNRWSRKHIALKEPSTCKAGKINARTVHGTNRLRKDRWTTNSRDGDSNLDISDYKRPPLRATMATSILPHQSPTDTGPLWRHKSCPTRVPVTHGHYGATNLALQESQ</sequence>
<evidence type="ECO:0000313" key="3">
    <source>
        <dbReference type="Proteomes" id="UP001283361"/>
    </source>
</evidence>
<organism evidence="2 3">
    <name type="scientific">Elysia crispata</name>
    <name type="common">lettuce slug</name>
    <dbReference type="NCBI Taxonomy" id="231223"/>
    <lineage>
        <taxon>Eukaryota</taxon>
        <taxon>Metazoa</taxon>
        <taxon>Spiralia</taxon>
        <taxon>Lophotrochozoa</taxon>
        <taxon>Mollusca</taxon>
        <taxon>Gastropoda</taxon>
        <taxon>Heterobranchia</taxon>
        <taxon>Euthyneura</taxon>
        <taxon>Panpulmonata</taxon>
        <taxon>Sacoglossa</taxon>
        <taxon>Placobranchoidea</taxon>
        <taxon>Plakobranchidae</taxon>
        <taxon>Elysia</taxon>
    </lineage>
</organism>
<dbReference type="EMBL" id="JAWDGP010006108">
    <property type="protein sequence ID" value="KAK3747092.1"/>
    <property type="molecule type" value="Genomic_DNA"/>
</dbReference>
<proteinExistence type="predicted"/>
<accession>A0AAE1CZE2</accession>
<keyword evidence="3" id="KW-1185">Reference proteome</keyword>
<evidence type="ECO:0000313" key="2">
    <source>
        <dbReference type="EMBL" id="KAK3747092.1"/>
    </source>
</evidence>
<protein>
    <submittedName>
        <fullName evidence="2">Uncharacterized protein</fullName>
    </submittedName>
</protein>
<comment type="caution">
    <text evidence="2">The sequence shown here is derived from an EMBL/GenBank/DDBJ whole genome shotgun (WGS) entry which is preliminary data.</text>
</comment>
<dbReference type="Proteomes" id="UP001283361">
    <property type="component" value="Unassembled WGS sequence"/>
</dbReference>
<name>A0AAE1CZE2_9GAST</name>
<reference evidence="2" key="1">
    <citation type="journal article" date="2023" name="G3 (Bethesda)">
        <title>A reference genome for the long-term kleptoplast-retaining sea slug Elysia crispata morphotype clarki.</title>
        <authorList>
            <person name="Eastman K.E."/>
            <person name="Pendleton A.L."/>
            <person name="Shaikh M.A."/>
            <person name="Suttiyut T."/>
            <person name="Ogas R."/>
            <person name="Tomko P."/>
            <person name="Gavelis G."/>
            <person name="Widhalm J.R."/>
            <person name="Wisecaver J.H."/>
        </authorList>
    </citation>
    <scope>NUCLEOTIDE SEQUENCE</scope>
    <source>
        <strain evidence="2">ECLA1</strain>
    </source>
</reference>
<dbReference type="AlphaFoldDB" id="A0AAE1CZE2"/>
<feature type="region of interest" description="Disordered" evidence="1">
    <location>
        <begin position="54"/>
        <end position="76"/>
    </location>
</feature>
<evidence type="ECO:0000256" key="1">
    <source>
        <dbReference type="SAM" id="MobiDB-lite"/>
    </source>
</evidence>
<gene>
    <name evidence="2" type="ORF">RRG08_046479</name>
</gene>